<evidence type="ECO:0000256" key="4">
    <source>
        <dbReference type="PIRSR" id="PIRSR639383-2"/>
    </source>
</evidence>
<comment type="cofactor">
    <cofactor evidence="7">
        <name>Mn(2+)</name>
        <dbReference type="ChEBI" id="CHEBI:29035"/>
    </cofactor>
</comment>
<reference evidence="9" key="1">
    <citation type="submission" date="2022-07" db="EMBL/GenBank/DDBJ databases">
        <title>Phylogenomic reconstructions and comparative analyses of Kickxellomycotina fungi.</title>
        <authorList>
            <person name="Reynolds N.K."/>
            <person name="Stajich J.E."/>
            <person name="Barry K."/>
            <person name="Grigoriev I.V."/>
            <person name="Crous P."/>
            <person name="Smith M.E."/>
        </authorList>
    </citation>
    <scope>NUCLEOTIDE SEQUENCE</scope>
    <source>
        <strain evidence="9">NBRC 105413</strain>
    </source>
</reference>
<dbReference type="EMBL" id="JANBOH010000175">
    <property type="protein sequence ID" value="KAJ1644318.1"/>
    <property type="molecule type" value="Genomic_DNA"/>
</dbReference>
<accession>A0A9W7XIS3</accession>
<evidence type="ECO:0000256" key="2">
    <source>
        <dbReference type="ARBA" id="ARBA00022801"/>
    </source>
</evidence>
<dbReference type="PROSITE" id="PS51084">
    <property type="entry name" value="HIT_2"/>
    <property type="match status" value="1"/>
</dbReference>
<dbReference type="GO" id="GO:0047710">
    <property type="term" value="F:bis(5'-adenosyl)-triphosphatase activity"/>
    <property type="evidence" value="ECO:0007669"/>
    <property type="project" value="UniProtKB-UniRule"/>
</dbReference>
<evidence type="ECO:0000256" key="3">
    <source>
        <dbReference type="PIRSR" id="PIRSR639383-1"/>
    </source>
</evidence>
<keyword evidence="1 7" id="KW-0547">Nucleotide-binding</keyword>
<dbReference type="Proteomes" id="UP001145021">
    <property type="component" value="Unassembled WGS sequence"/>
</dbReference>
<evidence type="ECO:0000256" key="1">
    <source>
        <dbReference type="ARBA" id="ARBA00022741"/>
    </source>
</evidence>
<feature type="active site" description="Tele-AMP-histidine intermediate" evidence="3">
    <location>
        <position position="104"/>
    </location>
</feature>
<feature type="binding site" evidence="4">
    <location>
        <position position="35"/>
    </location>
    <ligand>
        <name>substrate</name>
    </ligand>
</feature>
<evidence type="ECO:0000256" key="5">
    <source>
        <dbReference type="PIRSR" id="PIRSR639383-3"/>
    </source>
</evidence>
<dbReference type="PROSITE" id="PS00892">
    <property type="entry name" value="HIT_1"/>
    <property type="match status" value="1"/>
</dbReference>
<dbReference type="PANTHER" id="PTHR46243">
    <property type="entry name" value="BIS(5'-ADENOSYL)-TRIPHOSPHATASE"/>
    <property type="match status" value="1"/>
</dbReference>
<gene>
    <name evidence="9" type="primary">HNT2</name>
    <name evidence="9" type="ORF">LPJ64_003987</name>
</gene>
<sequence>MAAASAIAKTFHFGPIIIPLSQTFLVTKLSYALVNLKPIRPGHVLVAPRRKTLRFNDLTQEEVTDLFLQGQRVSKVIEKLFKAEGLTLCIQDGPKAGQTVPHVHLHVIPRHQGDFPNNDDIYSVLEGNVNPAPHIDNDQINPRSNEEMAAEAVLLRSELGHWNQGGD</sequence>
<feature type="domain" description="HIT" evidence="8">
    <location>
        <begin position="31"/>
        <end position="117"/>
    </location>
</feature>
<dbReference type="AlphaFoldDB" id="A0A9W7XIS3"/>
<evidence type="ECO:0000313" key="10">
    <source>
        <dbReference type="Proteomes" id="UP001145021"/>
    </source>
</evidence>
<dbReference type="InterPro" id="IPR019808">
    <property type="entry name" value="Histidine_triad_CS"/>
</dbReference>
<dbReference type="SUPFAM" id="SSF54197">
    <property type="entry name" value="HIT-like"/>
    <property type="match status" value="1"/>
</dbReference>
<dbReference type="CDD" id="cd01275">
    <property type="entry name" value="FHIT"/>
    <property type="match status" value="1"/>
</dbReference>
<dbReference type="InterPro" id="IPR036265">
    <property type="entry name" value="HIT-like_sf"/>
</dbReference>
<evidence type="ECO:0000256" key="6">
    <source>
        <dbReference type="PROSITE-ProRule" id="PRU00464"/>
    </source>
</evidence>
<evidence type="ECO:0000259" key="8">
    <source>
        <dbReference type="PROSITE" id="PS51084"/>
    </source>
</evidence>
<feature type="binding site" evidence="4">
    <location>
        <position position="106"/>
    </location>
    <ligand>
        <name>substrate</name>
    </ligand>
</feature>
<dbReference type="EC" id="3.6.1.29" evidence="7"/>
<feature type="binding site" evidence="4">
    <location>
        <begin position="97"/>
        <end position="100"/>
    </location>
    <ligand>
        <name>substrate</name>
    </ligand>
</feature>
<feature type="binding site" evidence="4">
    <location>
        <position position="91"/>
    </location>
    <ligand>
        <name>substrate</name>
    </ligand>
</feature>
<feature type="site" description="Important for induction of apoptosis" evidence="5">
    <location>
        <position position="122"/>
    </location>
</feature>
<evidence type="ECO:0000313" key="9">
    <source>
        <dbReference type="EMBL" id="KAJ1644318.1"/>
    </source>
</evidence>
<dbReference type="Pfam" id="PF01230">
    <property type="entry name" value="HIT"/>
    <property type="match status" value="1"/>
</dbReference>
<dbReference type="GO" id="GO:0000166">
    <property type="term" value="F:nucleotide binding"/>
    <property type="evidence" value="ECO:0007669"/>
    <property type="project" value="UniProtKB-KW"/>
</dbReference>
<protein>
    <recommendedName>
        <fullName evidence="7">Bis(5'-adenosyl)-triphosphatase</fullName>
        <ecNumber evidence="7">3.6.1.29</ecNumber>
    </recommendedName>
</protein>
<organism evidence="9 10">
    <name type="scientific">Coemansia asiatica</name>
    <dbReference type="NCBI Taxonomy" id="1052880"/>
    <lineage>
        <taxon>Eukaryota</taxon>
        <taxon>Fungi</taxon>
        <taxon>Fungi incertae sedis</taxon>
        <taxon>Zoopagomycota</taxon>
        <taxon>Kickxellomycotina</taxon>
        <taxon>Kickxellomycetes</taxon>
        <taxon>Kickxellales</taxon>
        <taxon>Kickxellaceae</taxon>
        <taxon>Coemansia</taxon>
    </lineage>
</organism>
<dbReference type="InterPro" id="IPR051884">
    <property type="entry name" value="Bis(5'-adenosyl)-TPase_reg"/>
</dbReference>
<proteinExistence type="predicted"/>
<dbReference type="Gene3D" id="3.30.428.10">
    <property type="entry name" value="HIT-like"/>
    <property type="match status" value="1"/>
</dbReference>
<evidence type="ECO:0000256" key="7">
    <source>
        <dbReference type="RuleBase" id="RU366076"/>
    </source>
</evidence>
<comment type="catalytic activity">
    <reaction evidence="7">
        <text>P(1),P(3)-bis(5'-adenosyl) triphosphate + H2O = AMP + ADP + 2 H(+)</text>
        <dbReference type="Rhea" id="RHEA:13893"/>
        <dbReference type="ChEBI" id="CHEBI:15377"/>
        <dbReference type="ChEBI" id="CHEBI:15378"/>
        <dbReference type="ChEBI" id="CHEBI:58529"/>
        <dbReference type="ChEBI" id="CHEBI:456215"/>
        <dbReference type="ChEBI" id="CHEBI:456216"/>
        <dbReference type="EC" id="3.6.1.29"/>
    </reaction>
</comment>
<name>A0A9W7XIS3_9FUNG</name>
<feature type="short sequence motif" description="Histidine triad motif" evidence="6">
    <location>
        <begin position="102"/>
        <end position="106"/>
    </location>
</feature>
<keyword evidence="2 7" id="KW-0378">Hydrolase</keyword>
<dbReference type="PANTHER" id="PTHR46243:SF1">
    <property type="entry name" value="BIS(5'-ADENOSYL)-TRIPHOSPHATASE"/>
    <property type="match status" value="1"/>
</dbReference>
<dbReference type="InterPro" id="IPR039383">
    <property type="entry name" value="FHIT"/>
</dbReference>
<dbReference type="FunFam" id="3.30.428.10:FF:000011">
    <property type="entry name" value="Fragile histidine triad"/>
    <property type="match status" value="1"/>
</dbReference>
<dbReference type="InterPro" id="IPR011146">
    <property type="entry name" value="HIT-like"/>
</dbReference>
<keyword evidence="10" id="KW-1185">Reference proteome</keyword>
<comment type="caution">
    <text evidence="9">The sequence shown here is derived from an EMBL/GenBank/DDBJ whole genome shotgun (WGS) entry which is preliminary data.</text>
</comment>